<dbReference type="EMBL" id="BAZW01000049">
    <property type="protein sequence ID" value="GAO31486.1"/>
    <property type="molecule type" value="Genomic_DNA"/>
</dbReference>
<gene>
    <name evidence="2" type="ORF">JCM15548_13850</name>
</gene>
<dbReference type="AlphaFoldDB" id="A0A0E9M282"/>
<dbReference type="Proteomes" id="UP000032900">
    <property type="component" value="Unassembled WGS sequence"/>
</dbReference>
<dbReference type="Gene3D" id="3.90.550.10">
    <property type="entry name" value="Spore Coat Polysaccharide Biosynthesis Protein SpsA, Chain A"/>
    <property type="match status" value="1"/>
</dbReference>
<organism evidence="2 3">
    <name type="scientific">Geofilum rubicundum JCM 15548</name>
    <dbReference type="NCBI Taxonomy" id="1236989"/>
    <lineage>
        <taxon>Bacteria</taxon>
        <taxon>Pseudomonadati</taxon>
        <taxon>Bacteroidota</taxon>
        <taxon>Bacteroidia</taxon>
        <taxon>Marinilabiliales</taxon>
        <taxon>Marinilabiliaceae</taxon>
        <taxon>Geofilum</taxon>
    </lineage>
</organism>
<reference evidence="2 3" key="1">
    <citation type="journal article" date="2015" name="Microbes Environ.">
        <title>Distribution and evolution of nitrogen fixation genes in the phylum bacteroidetes.</title>
        <authorList>
            <person name="Inoue J."/>
            <person name="Oshima K."/>
            <person name="Suda W."/>
            <person name="Sakamoto M."/>
            <person name="Iino T."/>
            <person name="Noda S."/>
            <person name="Hongoh Y."/>
            <person name="Hattori M."/>
            <person name="Ohkuma M."/>
        </authorList>
    </citation>
    <scope>NUCLEOTIDE SEQUENCE [LARGE SCALE GENOMIC DNA]</scope>
    <source>
        <strain evidence="2">JCM 15548</strain>
    </source>
</reference>
<comment type="caution">
    <text evidence="2">The sequence shown here is derived from an EMBL/GenBank/DDBJ whole genome shotgun (WGS) entry which is preliminary data.</text>
</comment>
<protein>
    <submittedName>
        <fullName evidence="2">Glycosyltransferase, group 2 family protein</fullName>
    </submittedName>
</protein>
<keyword evidence="2" id="KW-0808">Transferase</keyword>
<dbReference type="CDD" id="cd06433">
    <property type="entry name" value="GT_2_WfgS_like"/>
    <property type="match status" value="1"/>
</dbReference>
<evidence type="ECO:0000313" key="2">
    <source>
        <dbReference type="EMBL" id="GAO31486.1"/>
    </source>
</evidence>
<dbReference type="STRING" id="1236989.JCM15548_13850"/>
<dbReference type="InterPro" id="IPR001173">
    <property type="entry name" value="Glyco_trans_2-like"/>
</dbReference>
<dbReference type="SUPFAM" id="SSF53448">
    <property type="entry name" value="Nucleotide-diphospho-sugar transferases"/>
    <property type="match status" value="1"/>
</dbReference>
<dbReference type="PANTHER" id="PTHR22916">
    <property type="entry name" value="GLYCOSYLTRANSFERASE"/>
    <property type="match status" value="1"/>
</dbReference>
<dbReference type="RefSeq" id="WP_062127649.1">
    <property type="nucleotide sequence ID" value="NZ_BAZW01000049.1"/>
</dbReference>
<evidence type="ECO:0000259" key="1">
    <source>
        <dbReference type="Pfam" id="PF00535"/>
    </source>
</evidence>
<dbReference type="Pfam" id="PF00535">
    <property type="entry name" value="Glycos_transf_2"/>
    <property type="match status" value="1"/>
</dbReference>
<proteinExistence type="predicted"/>
<dbReference type="GO" id="GO:0016758">
    <property type="term" value="F:hexosyltransferase activity"/>
    <property type="evidence" value="ECO:0007669"/>
    <property type="project" value="UniProtKB-ARBA"/>
</dbReference>
<sequence>MKISLITIVYNNKDHIEDCLNSVLNQNYDDIEYVVIDGGSTDGTIEIISRYLDQITYFDSRPDKGLYDALNRGVSLATGDIVGILHSDDLFVNNEVVNDVFSVFEKEKADIVYAKGLFVARDNCQNVRRIYKASSFKKGLLNWGWIPLHTTIFVKREVFAKHGLYDLNYPIASDYDISLRWFRDNSLRKVFLDKYIVKMRLGGKSTSMNLQKSKSLQDLAIIKKHGLWGGVTLGFKLIRKVPQYLRPYFFTPKLH</sequence>
<dbReference type="InterPro" id="IPR029044">
    <property type="entry name" value="Nucleotide-diphossugar_trans"/>
</dbReference>
<keyword evidence="3" id="KW-1185">Reference proteome</keyword>
<dbReference type="PANTHER" id="PTHR22916:SF3">
    <property type="entry name" value="UDP-GLCNAC:BETAGAL BETA-1,3-N-ACETYLGLUCOSAMINYLTRANSFERASE-LIKE PROTEIN 1"/>
    <property type="match status" value="1"/>
</dbReference>
<feature type="domain" description="Glycosyltransferase 2-like" evidence="1">
    <location>
        <begin position="4"/>
        <end position="130"/>
    </location>
</feature>
<name>A0A0E9M282_9BACT</name>
<accession>A0A0E9M282</accession>
<dbReference type="OrthoDB" id="9788101at2"/>
<evidence type="ECO:0000313" key="3">
    <source>
        <dbReference type="Proteomes" id="UP000032900"/>
    </source>
</evidence>